<evidence type="ECO:0000313" key="3">
    <source>
        <dbReference type="EMBL" id="MED6149616.1"/>
    </source>
</evidence>
<accession>A0ABU6TLH4</accession>
<sequence>MRHNQTVQEAATERVREQNKGKAREVAPDSEEEGSEERYSSPSEEWIVLLGPLFLVGTIPTSPWYYLYDSVYLPIIHQGEGGNKGRLGVKDRRLGVGVQCVQFNAYMLRYCPKNANDIFKCNPLS</sequence>
<feature type="compositionally biased region" description="Basic and acidic residues" evidence="1">
    <location>
        <begin position="11"/>
        <end position="27"/>
    </location>
</feature>
<keyword evidence="2" id="KW-0812">Transmembrane</keyword>
<keyword evidence="2" id="KW-1133">Transmembrane helix</keyword>
<feature type="region of interest" description="Disordered" evidence="1">
    <location>
        <begin position="1"/>
        <end position="43"/>
    </location>
</feature>
<evidence type="ECO:0000256" key="2">
    <source>
        <dbReference type="SAM" id="Phobius"/>
    </source>
</evidence>
<dbReference type="Proteomes" id="UP001341840">
    <property type="component" value="Unassembled WGS sequence"/>
</dbReference>
<keyword evidence="4" id="KW-1185">Reference proteome</keyword>
<name>A0ABU6TLH4_9FABA</name>
<evidence type="ECO:0000256" key="1">
    <source>
        <dbReference type="SAM" id="MobiDB-lite"/>
    </source>
</evidence>
<organism evidence="3 4">
    <name type="scientific">Stylosanthes scabra</name>
    <dbReference type="NCBI Taxonomy" id="79078"/>
    <lineage>
        <taxon>Eukaryota</taxon>
        <taxon>Viridiplantae</taxon>
        <taxon>Streptophyta</taxon>
        <taxon>Embryophyta</taxon>
        <taxon>Tracheophyta</taxon>
        <taxon>Spermatophyta</taxon>
        <taxon>Magnoliopsida</taxon>
        <taxon>eudicotyledons</taxon>
        <taxon>Gunneridae</taxon>
        <taxon>Pentapetalae</taxon>
        <taxon>rosids</taxon>
        <taxon>fabids</taxon>
        <taxon>Fabales</taxon>
        <taxon>Fabaceae</taxon>
        <taxon>Papilionoideae</taxon>
        <taxon>50 kb inversion clade</taxon>
        <taxon>dalbergioids sensu lato</taxon>
        <taxon>Dalbergieae</taxon>
        <taxon>Pterocarpus clade</taxon>
        <taxon>Stylosanthes</taxon>
    </lineage>
</organism>
<dbReference type="EMBL" id="JASCZI010091243">
    <property type="protein sequence ID" value="MED6149616.1"/>
    <property type="molecule type" value="Genomic_DNA"/>
</dbReference>
<gene>
    <name evidence="3" type="ORF">PIB30_064193</name>
</gene>
<feature type="transmembrane region" description="Helical" evidence="2">
    <location>
        <begin position="46"/>
        <end position="68"/>
    </location>
</feature>
<keyword evidence="2" id="KW-0472">Membrane</keyword>
<proteinExistence type="predicted"/>
<comment type="caution">
    <text evidence="3">The sequence shown here is derived from an EMBL/GenBank/DDBJ whole genome shotgun (WGS) entry which is preliminary data.</text>
</comment>
<reference evidence="3 4" key="1">
    <citation type="journal article" date="2023" name="Plants (Basel)">
        <title>Bridging the Gap: Combining Genomics and Transcriptomics Approaches to Understand Stylosanthes scabra, an Orphan Legume from the Brazilian Caatinga.</title>
        <authorList>
            <person name="Ferreira-Neto J.R.C."/>
            <person name="da Silva M.D."/>
            <person name="Binneck E."/>
            <person name="de Melo N.F."/>
            <person name="da Silva R.H."/>
            <person name="de Melo A.L.T.M."/>
            <person name="Pandolfi V."/>
            <person name="Bustamante F.O."/>
            <person name="Brasileiro-Vidal A.C."/>
            <person name="Benko-Iseppon A.M."/>
        </authorList>
    </citation>
    <scope>NUCLEOTIDE SEQUENCE [LARGE SCALE GENOMIC DNA]</scope>
    <source>
        <tissue evidence="3">Leaves</tissue>
    </source>
</reference>
<protein>
    <submittedName>
        <fullName evidence="3">Uncharacterized protein</fullName>
    </submittedName>
</protein>
<evidence type="ECO:0000313" key="4">
    <source>
        <dbReference type="Proteomes" id="UP001341840"/>
    </source>
</evidence>